<dbReference type="EMBL" id="VSRR010090023">
    <property type="protein sequence ID" value="MPC92069.1"/>
    <property type="molecule type" value="Genomic_DNA"/>
</dbReference>
<name>A0A5B7JB57_PORTR</name>
<organism evidence="2 3">
    <name type="scientific">Portunus trituberculatus</name>
    <name type="common">Swimming crab</name>
    <name type="synonym">Neptunus trituberculatus</name>
    <dbReference type="NCBI Taxonomy" id="210409"/>
    <lineage>
        <taxon>Eukaryota</taxon>
        <taxon>Metazoa</taxon>
        <taxon>Ecdysozoa</taxon>
        <taxon>Arthropoda</taxon>
        <taxon>Crustacea</taxon>
        <taxon>Multicrustacea</taxon>
        <taxon>Malacostraca</taxon>
        <taxon>Eumalacostraca</taxon>
        <taxon>Eucarida</taxon>
        <taxon>Decapoda</taxon>
        <taxon>Pleocyemata</taxon>
        <taxon>Brachyura</taxon>
        <taxon>Eubrachyura</taxon>
        <taxon>Portunoidea</taxon>
        <taxon>Portunidae</taxon>
        <taxon>Portuninae</taxon>
        <taxon>Portunus</taxon>
    </lineage>
</organism>
<dbReference type="AlphaFoldDB" id="A0A5B7JB57"/>
<gene>
    <name evidence="2" type="ORF">E2C01_087141</name>
</gene>
<evidence type="ECO:0000313" key="3">
    <source>
        <dbReference type="Proteomes" id="UP000324222"/>
    </source>
</evidence>
<dbReference type="Proteomes" id="UP000324222">
    <property type="component" value="Unassembled WGS sequence"/>
</dbReference>
<evidence type="ECO:0000256" key="1">
    <source>
        <dbReference type="SAM" id="MobiDB-lite"/>
    </source>
</evidence>
<accession>A0A5B7JB57</accession>
<keyword evidence="3" id="KW-1185">Reference proteome</keyword>
<comment type="caution">
    <text evidence="2">The sequence shown here is derived from an EMBL/GenBank/DDBJ whole genome shotgun (WGS) entry which is preliminary data.</text>
</comment>
<evidence type="ECO:0000313" key="2">
    <source>
        <dbReference type="EMBL" id="MPC92069.1"/>
    </source>
</evidence>
<feature type="region of interest" description="Disordered" evidence="1">
    <location>
        <begin position="65"/>
        <end position="89"/>
    </location>
</feature>
<proteinExistence type="predicted"/>
<protein>
    <submittedName>
        <fullName evidence="2">Uncharacterized protein</fullName>
    </submittedName>
</protein>
<reference evidence="2 3" key="1">
    <citation type="submission" date="2019-05" db="EMBL/GenBank/DDBJ databases">
        <title>Another draft genome of Portunus trituberculatus and its Hox gene families provides insights of decapod evolution.</title>
        <authorList>
            <person name="Jeong J.-H."/>
            <person name="Song I."/>
            <person name="Kim S."/>
            <person name="Choi T."/>
            <person name="Kim D."/>
            <person name="Ryu S."/>
            <person name="Kim W."/>
        </authorList>
    </citation>
    <scope>NUCLEOTIDE SEQUENCE [LARGE SCALE GENOMIC DNA]</scope>
    <source>
        <tissue evidence="2">Muscle</tissue>
    </source>
</reference>
<sequence>MHYHLLSLQYRPKVVCLCPPLHFDLITGTARKGFGKLGGRNWNVRSGSVCVCSSNYSVRSNQVTSHQSSAGQLRQPGEQVSQLSGAEFA</sequence>